<evidence type="ECO:0000256" key="2">
    <source>
        <dbReference type="ARBA" id="ARBA00023315"/>
    </source>
</evidence>
<protein>
    <submittedName>
        <fullName evidence="5">Helix-turn-helix domain-containing GNAT family N-acetyltransferase</fullName>
    </submittedName>
</protein>
<dbReference type="InterPro" id="IPR000182">
    <property type="entry name" value="GNAT_dom"/>
</dbReference>
<accession>A0AAU7WB14</accession>
<dbReference type="SUPFAM" id="SSF55729">
    <property type="entry name" value="Acyl-CoA N-acyltransferases (Nat)"/>
    <property type="match status" value="1"/>
</dbReference>
<dbReference type="GO" id="GO:0016747">
    <property type="term" value="F:acyltransferase activity, transferring groups other than amino-acyl groups"/>
    <property type="evidence" value="ECO:0007669"/>
    <property type="project" value="InterPro"/>
</dbReference>
<feature type="domain" description="HTH marR-type" evidence="3">
    <location>
        <begin position="1"/>
        <end position="144"/>
    </location>
</feature>
<dbReference type="Gene3D" id="1.10.10.10">
    <property type="entry name" value="Winged helix-like DNA-binding domain superfamily/Winged helix DNA-binding domain"/>
    <property type="match status" value="1"/>
</dbReference>
<dbReference type="AlphaFoldDB" id="A0AAU7WB14"/>
<dbReference type="Gene3D" id="3.40.630.30">
    <property type="match status" value="1"/>
</dbReference>
<dbReference type="GO" id="GO:0003700">
    <property type="term" value="F:DNA-binding transcription factor activity"/>
    <property type="evidence" value="ECO:0007669"/>
    <property type="project" value="InterPro"/>
</dbReference>
<proteinExistence type="predicted"/>
<dbReference type="PANTHER" id="PTHR43877:SF2">
    <property type="entry name" value="AMINOALKYLPHOSPHONATE N-ACETYLTRANSFERASE-RELATED"/>
    <property type="match status" value="1"/>
</dbReference>
<dbReference type="EMBL" id="CP158374">
    <property type="protein sequence ID" value="XBX82900.1"/>
    <property type="molecule type" value="Genomic_DNA"/>
</dbReference>
<evidence type="ECO:0000259" key="3">
    <source>
        <dbReference type="PROSITE" id="PS50995"/>
    </source>
</evidence>
<dbReference type="RefSeq" id="WP_350348916.1">
    <property type="nucleotide sequence ID" value="NZ_CP158374.1"/>
</dbReference>
<dbReference type="InterPro" id="IPR050832">
    <property type="entry name" value="Bact_Acetyltransf"/>
</dbReference>
<name>A0AAU7WB14_9MICO</name>
<dbReference type="CDD" id="cd04301">
    <property type="entry name" value="NAT_SF"/>
    <property type="match status" value="1"/>
</dbReference>
<gene>
    <name evidence="5" type="ORF">ABIQ69_02965</name>
</gene>
<dbReference type="InterPro" id="IPR000835">
    <property type="entry name" value="HTH_MarR-typ"/>
</dbReference>
<dbReference type="InterPro" id="IPR036390">
    <property type="entry name" value="WH_DNA-bd_sf"/>
</dbReference>
<evidence type="ECO:0000256" key="1">
    <source>
        <dbReference type="ARBA" id="ARBA00022679"/>
    </source>
</evidence>
<evidence type="ECO:0000259" key="4">
    <source>
        <dbReference type="PROSITE" id="PS51186"/>
    </source>
</evidence>
<dbReference type="PANTHER" id="PTHR43877">
    <property type="entry name" value="AMINOALKYLPHOSPHONATE N-ACETYLTRANSFERASE-RELATED-RELATED"/>
    <property type="match status" value="1"/>
</dbReference>
<organism evidence="5">
    <name type="scientific">Agromyces sp. G08B096</name>
    <dbReference type="NCBI Taxonomy" id="3156399"/>
    <lineage>
        <taxon>Bacteria</taxon>
        <taxon>Bacillati</taxon>
        <taxon>Actinomycetota</taxon>
        <taxon>Actinomycetes</taxon>
        <taxon>Micrococcales</taxon>
        <taxon>Microbacteriaceae</taxon>
        <taxon>Agromyces</taxon>
    </lineage>
</organism>
<reference evidence="5" key="1">
    <citation type="submission" date="2024-05" db="EMBL/GenBank/DDBJ databases">
        <authorList>
            <person name="Yu L."/>
        </authorList>
    </citation>
    <scope>NUCLEOTIDE SEQUENCE</scope>
    <source>
        <strain evidence="5">G08B096</strain>
    </source>
</reference>
<dbReference type="InterPro" id="IPR016181">
    <property type="entry name" value="Acyl_CoA_acyltransferase"/>
</dbReference>
<keyword evidence="2" id="KW-0012">Acyltransferase</keyword>
<dbReference type="PROSITE" id="PS50995">
    <property type="entry name" value="HTH_MARR_2"/>
    <property type="match status" value="1"/>
</dbReference>
<dbReference type="SUPFAM" id="SSF46785">
    <property type="entry name" value="Winged helix' DNA-binding domain"/>
    <property type="match status" value="1"/>
</dbReference>
<feature type="domain" description="N-acetyltransferase" evidence="4">
    <location>
        <begin position="156"/>
        <end position="302"/>
    </location>
</feature>
<dbReference type="PROSITE" id="PS51186">
    <property type="entry name" value="GNAT"/>
    <property type="match status" value="1"/>
</dbReference>
<dbReference type="InterPro" id="IPR036388">
    <property type="entry name" value="WH-like_DNA-bd_sf"/>
</dbReference>
<keyword evidence="1" id="KW-0808">Transferase</keyword>
<sequence length="305" mass="33362">MDDIARVRRFNRTVTERVGALDDHYLARGRPLGQSRLIWEIGGADASGADVREQGVELRALRARLGLDAGYLSRQLRALEREGLVEVATLPGDTRVRVARLTDSGAAEVAELDRLSDELVEGMLAPLTAGQRERLVRAMDEVRLLLAASSVEIAVTDPREASARFCIAAYFEELQSRFDAGFDPQVTRTTTDAMFSDPHGAFLVATLHGEPVGCIGLMLHGDDPAEIKRLWVAPSARGMGLGRRLLAAVEEEAARRGATTVRLDTNRALVEAIALYRATGYREIDDFNGEPYADFWFEKPLGGAA</sequence>
<dbReference type="Pfam" id="PF00583">
    <property type="entry name" value="Acetyltransf_1"/>
    <property type="match status" value="1"/>
</dbReference>
<evidence type="ECO:0000313" key="5">
    <source>
        <dbReference type="EMBL" id="XBX82900.1"/>
    </source>
</evidence>